<dbReference type="Proteomes" id="UP000013201">
    <property type="component" value="Unassembled WGS sequence"/>
</dbReference>
<gene>
    <name evidence="7" type="ORF">EBBID32_43750</name>
</gene>
<dbReference type="AlphaFoldDB" id="N1MTB4"/>
<dbReference type="InterPro" id="IPR044043">
    <property type="entry name" value="VanA_C_cat"/>
</dbReference>
<dbReference type="EC" id="1.14.13.82" evidence="7"/>
<dbReference type="PANTHER" id="PTHR21266">
    <property type="entry name" value="IRON-SULFUR DOMAIN CONTAINING PROTEIN"/>
    <property type="match status" value="1"/>
</dbReference>
<dbReference type="InterPro" id="IPR036922">
    <property type="entry name" value="Rieske_2Fe-2S_sf"/>
</dbReference>
<dbReference type="InterPro" id="IPR050584">
    <property type="entry name" value="Cholesterol_7-desaturase"/>
</dbReference>
<evidence type="ECO:0000313" key="7">
    <source>
        <dbReference type="EMBL" id="CCW20004.1"/>
    </source>
</evidence>
<feature type="domain" description="Rieske" evidence="6">
    <location>
        <begin position="1"/>
        <end position="89"/>
    </location>
</feature>
<dbReference type="InterPro" id="IPR017941">
    <property type="entry name" value="Rieske_2Fe-2S"/>
</dbReference>
<comment type="caution">
    <text evidence="7">The sequence shown here is derived from an EMBL/GenBank/DDBJ whole genome shotgun (WGS) entry which is preliminary data.</text>
</comment>
<evidence type="ECO:0000256" key="3">
    <source>
        <dbReference type="ARBA" id="ARBA00023002"/>
    </source>
</evidence>
<dbReference type="SUPFAM" id="SSF55961">
    <property type="entry name" value="Bet v1-like"/>
    <property type="match status" value="1"/>
</dbReference>
<keyword evidence="4" id="KW-0408">Iron</keyword>
<dbReference type="Pfam" id="PF00355">
    <property type="entry name" value="Rieske"/>
    <property type="match status" value="1"/>
</dbReference>
<evidence type="ECO:0000313" key="8">
    <source>
        <dbReference type="Proteomes" id="UP000013201"/>
    </source>
</evidence>
<dbReference type="Pfam" id="PF19112">
    <property type="entry name" value="VanA_C"/>
    <property type="match status" value="1"/>
</dbReference>
<dbReference type="EMBL" id="CAVK010000245">
    <property type="protein sequence ID" value="CCW20004.1"/>
    <property type="molecule type" value="Genomic_DNA"/>
</dbReference>
<keyword evidence="8" id="KW-1185">Reference proteome</keyword>
<evidence type="ECO:0000256" key="4">
    <source>
        <dbReference type="ARBA" id="ARBA00023004"/>
    </source>
</evidence>
<dbReference type="SUPFAM" id="SSF50022">
    <property type="entry name" value="ISP domain"/>
    <property type="match status" value="1"/>
</dbReference>
<reference evidence="7 8" key="1">
    <citation type="submission" date="2013-03" db="EMBL/GenBank/DDBJ databases">
        <authorList>
            <person name="Le V."/>
        </authorList>
    </citation>
    <scope>NUCLEOTIDE SEQUENCE [LARGE SCALE GENOMIC DNA]</scope>
    <source>
        <strain evidence="7 8">BiD32</strain>
    </source>
</reference>
<name>N1MTB4_9SPHN</name>
<keyword evidence="2" id="KW-0479">Metal-binding</keyword>
<dbReference type="GO" id="GO:0018489">
    <property type="term" value="F:vanillate monooxygenase activity"/>
    <property type="evidence" value="ECO:0007669"/>
    <property type="project" value="UniProtKB-EC"/>
</dbReference>
<sequence length="325" mass="36397">MARFLLGERVMLYRTEAGAPIALADYCAHRAMPLSKGKRVGGDRIQCPYHGIEFGPDGHCRHIPSQKGTPQQMRVQAYPLVQRWNWLWIWMGDPELADEALIPNHADFSFVDGNDFWKVALWRMDFACNFQLIHENVLDVSHVSFLHEGLADSGSLVTTPAKTVVEGNVITMTRRWEDLLTDRYAKTFGIADGTRVIRTNIAKTYVPSLNVAMNFFEFPDDPEKAPAMRSAPMAFTPETDQSCHYFMAVGANYGEEPVGAALEAQGQALWNLILDDKDATEAIQEAYNILGASTPDVSVRADEGAIRFRRMLAEQMARELPQVSS</sequence>
<keyword evidence="5" id="KW-0411">Iron-sulfur</keyword>
<evidence type="ECO:0000259" key="6">
    <source>
        <dbReference type="PROSITE" id="PS51296"/>
    </source>
</evidence>
<protein>
    <submittedName>
        <fullName evidence="7">Rieske (2Fe-2S) protein</fullName>
        <ecNumber evidence="7">1.14.13.82</ecNumber>
    </submittedName>
</protein>
<reference evidence="8" key="2">
    <citation type="submission" date="2013-04" db="EMBL/GenBank/DDBJ databases">
        <title>Bisphenol A degrading Sphingobium sp. strain BiD32.</title>
        <authorList>
            <person name="Nielsen J.L."/>
            <person name="Zhou N.A."/>
            <person name="Kjeldal H."/>
        </authorList>
    </citation>
    <scope>NUCLEOTIDE SEQUENCE [LARGE SCALE GENOMIC DNA]</scope>
    <source>
        <strain evidence="8">BiD32</strain>
    </source>
</reference>
<proteinExistence type="predicted"/>
<dbReference type="Gene3D" id="3.90.380.10">
    <property type="entry name" value="Naphthalene 1,2-dioxygenase Alpha Subunit, Chain A, domain 1"/>
    <property type="match status" value="1"/>
</dbReference>
<dbReference type="Gene3D" id="2.102.10.10">
    <property type="entry name" value="Rieske [2Fe-2S] iron-sulphur domain"/>
    <property type="match status" value="1"/>
</dbReference>
<keyword evidence="1" id="KW-0001">2Fe-2S</keyword>
<dbReference type="PROSITE" id="PS51296">
    <property type="entry name" value="RIESKE"/>
    <property type="match status" value="1"/>
</dbReference>
<accession>N1MTB4</accession>
<evidence type="ECO:0000256" key="5">
    <source>
        <dbReference type="ARBA" id="ARBA00023014"/>
    </source>
</evidence>
<keyword evidence="3 7" id="KW-0560">Oxidoreductase</keyword>
<dbReference type="GO" id="GO:0046872">
    <property type="term" value="F:metal ion binding"/>
    <property type="evidence" value="ECO:0007669"/>
    <property type="project" value="UniProtKB-KW"/>
</dbReference>
<dbReference type="GO" id="GO:0051537">
    <property type="term" value="F:2 iron, 2 sulfur cluster binding"/>
    <property type="evidence" value="ECO:0007669"/>
    <property type="project" value="UniProtKB-KW"/>
</dbReference>
<evidence type="ECO:0000256" key="2">
    <source>
        <dbReference type="ARBA" id="ARBA00022723"/>
    </source>
</evidence>
<dbReference type="PANTHER" id="PTHR21266:SF60">
    <property type="entry name" value="3-KETOSTEROID-9-ALPHA-MONOOXYGENASE, OXYGENASE COMPONENT"/>
    <property type="match status" value="1"/>
</dbReference>
<organism evidence="7 8">
    <name type="scientific">Sphingobium indicum BiD32</name>
    <dbReference type="NCBI Taxonomy" id="1301087"/>
    <lineage>
        <taxon>Bacteria</taxon>
        <taxon>Pseudomonadati</taxon>
        <taxon>Pseudomonadota</taxon>
        <taxon>Alphaproteobacteria</taxon>
        <taxon>Sphingomonadales</taxon>
        <taxon>Sphingomonadaceae</taxon>
        <taxon>Sphingobium</taxon>
    </lineage>
</organism>
<evidence type="ECO:0000256" key="1">
    <source>
        <dbReference type="ARBA" id="ARBA00022714"/>
    </source>
</evidence>